<keyword evidence="7" id="KW-1185">Reference proteome</keyword>
<evidence type="ECO:0000256" key="1">
    <source>
        <dbReference type="ARBA" id="ARBA00004167"/>
    </source>
</evidence>
<feature type="domain" description="Translocation and assembly module TamB C-terminal" evidence="5">
    <location>
        <begin position="1069"/>
        <end position="1414"/>
    </location>
</feature>
<evidence type="ECO:0000256" key="2">
    <source>
        <dbReference type="ARBA" id="ARBA00022692"/>
    </source>
</evidence>
<evidence type="ECO:0000313" key="6">
    <source>
        <dbReference type="EMBL" id="MBB3773939.1"/>
    </source>
</evidence>
<keyword evidence="4" id="KW-0472">Membrane</keyword>
<dbReference type="GO" id="GO:0005886">
    <property type="term" value="C:plasma membrane"/>
    <property type="evidence" value="ECO:0007669"/>
    <property type="project" value="InterPro"/>
</dbReference>
<dbReference type="Pfam" id="PF04357">
    <property type="entry name" value="TamB"/>
    <property type="match status" value="1"/>
</dbReference>
<protein>
    <submittedName>
        <fullName evidence="6">Translocation and assembly module TamB</fullName>
    </submittedName>
</protein>
<dbReference type="EMBL" id="JACICD010000017">
    <property type="protein sequence ID" value="MBB3773939.1"/>
    <property type="molecule type" value="Genomic_DNA"/>
</dbReference>
<name>A0A839ZGH9_9HYPH</name>
<keyword evidence="2" id="KW-0812">Transmembrane</keyword>
<dbReference type="PANTHER" id="PTHR36985:SF1">
    <property type="entry name" value="TRANSLOCATION AND ASSEMBLY MODULE SUBUNIT TAMB"/>
    <property type="match status" value="1"/>
</dbReference>
<sequence>MVRILGFVLLTLLLAAAGAFGLLQTPPGKALLAHMVSAHVSSPDLKVTIRDITGLVPFDLGVGTVELADRDGPFASVEGAALSWRPLALLRGTFDVTRLTAERIHIARRPVLAPTGSPAASNDGSTFVPPIRIATLAVGDIVLDEPVIGHAARLALRATADIASLARGLSLDFALERMDQPGSITGKAAYRPQSRELDLDIAAREPAGGLIARAAGLDGLPEIVATVTGAGPIDAWDGHLNLTAGTLAQASGAAGIRAVPNGHRVTFGIDADISRLLPPAIGPLFEGRTELAGAARVDAAGRTTIDSLTAKAAGLNATVNGSVEPSGALDLTFEATTPDSARFAALAPGVSWRATRAAGTLKGTASVPAIDARLHADGLAGAGYGAASVNARLVTTPDSAGTLALTVEGDAQGLTAQDPKVAGALGTAGGFSATGTLPAGGQPVLTGFTMRLDALTARFDGRADAMAIDGDLDVSRLDLAAFAPLAGRPLAGQAALTAKVAASADFARVSLDLKGSARDLVTGIAQVDSLFGSQTQVEGALARDGANALSVRDMKVNTQGLALLVDGRIASDVANLTAKLALDNLARLDPRVSGALSADAAFSGTLDNLGVSAKVSVPDGTAMARPLRNVTLDVTARDITGAPSGSFQLAGDIAGKAARGTGSLTTGADGSRQLSGLDVAIGSVTARGDITLSSAHLATGTLAVAAGDLADISALTLQEASGRLDATVTLDVANGRQRVAAKGDAANIRFAGRSLASARIDATVTDPLGVPLINGTADLKGLDLSGLVVETASIKATGNTAGTDLVVEALAQNTTLRTAGRLSPQPGGAQLRLDRLTASRANVNVTMSAPTTFTLANGAVRIDRLALAAGGGSVTIAGMAGETLDLTVDLRALPLSLVDLVAPGQNLSGTLAGSARVTGPASAPNGNYDLRVARLSNPDIASNGAGPFDIAASGTLAGGRATVRATIAGQHLQGLTVTGSVPVAAGEIELAIRGAIDLAIVNPLLGTTGSHVTGTANVDANVRGTAAAPRAGGTVRISNGRFDDSVNGVALDQISAVLTGTDRTITLTSLTARTTNGGGVTGRGTVALDPAGGFPGRIDIELTNAALVNSDLARLVADGRVGLEGAFLNGPRLTGRITLRALDINIPDRFPGGVQNLNVRHVNASKAFTQKREAQRRTPPTANRNGVALDLVLAAPNNTVFVRGLGVDAQLGGELRLTGTTRAPVTAGGFEMRRGTFDFGGRRLTFTRGRITFAGNSDPELDFIAEASSSDVTARILITGPASQPVISFTSTPDLPQDEVLSRLMFGRSAGQLNAGQAVQLAQTIGQFSGGAGVLNNVRRSLGVDSLDVGTDSTGKGGQVGVGRRLNDNIYLGVRQGTTPGSGRVTVDVDVTKNIRLQGATSANGAAEVGIGAQWDY</sequence>
<dbReference type="GO" id="GO:0009306">
    <property type="term" value="P:protein secretion"/>
    <property type="evidence" value="ECO:0007669"/>
    <property type="project" value="InterPro"/>
</dbReference>
<comment type="subcellular location">
    <subcellularLocation>
        <location evidence="1">Membrane</location>
        <topology evidence="1">Single-pass membrane protein</topology>
    </subcellularLocation>
</comment>
<evidence type="ECO:0000259" key="5">
    <source>
        <dbReference type="Pfam" id="PF04357"/>
    </source>
</evidence>
<reference evidence="6 7" key="1">
    <citation type="submission" date="2020-08" db="EMBL/GenBank/DDBJ databases">
        <title>Genomic Encyclopedia of Type Strains, Phase IV (KMG-IV): sequencing the most valuable type-strain genomes for metagenomic binning, comparative biology and taxonomic classification.</title>
        <authorList>
            <person name="Goeker M."/>
        </authorList>
    </citation>
    <scope>NUCLEOTIDE SEQUENCE [LARGE SCALE GENOMIC DNA]</scope>
    <source>
        <strain evidence="6 7">DSM 5895</strain>
    </source>
</reference>
<dbReference type="InterPro" id="IPR007452">
    <property type="entry name" value="TamB_C"/>
</dbReference>
<proteinExistence type="predicted"/>
<dbReference type="GO" id="GO:0097347">
    <property type="term" value="C:TAM protein secretion complex"/>
    <property type="evidence" value="ECO:0007669"/>
    <property type="project" value="TreeGrafter"/>
</dbReference>
<evidence type="ECO:0000256" key="4">
    <source>
        <dbReference type="ARBA" id="ARBA00023136"/>
    </source>
</evidence>
<dbReference type="RefSeq" id="WP_246340401.1">
    <property type="nucleotide sequence ID" value="NZ_JACICD010000017.1"/>
</dbReference>
<evidence type="ECO:0000256" key="3">
    <source>
        <dbReference type="ARBA" id="ARBA00022989"/>
    </source>
</evidence>
<accession>A0A839ZGH9</accession>
<evidence type="ECO:0000313" key="7">
    <source>
        <dbReference type="Proteomes" id="UP000533469"/>
    </source>
</evidence>
<dbReference type="PANTHER" id="PTHR36985">
    <property type="entry name" value="TRANSLOCATION AND ASSEMBLY MODULE SUBUNIT TAMB"/>
    <property type="match status" value="1"/>
</dbReference>
<organism evidence="6 7">
    <name type="scientific">Ancylobacter tetraedralis</name>
    <dbReference type="NCBI Taxonomy" id="217068"/>
    <lineage>
        <taxon>Bacteria</taxon>
        <taxon>Pseudomonadati</taxon>
        <taxon>Pseudomonadota</taxon>
        <taxon>Alphaproteobacteria</taxon>
        <taxon>Hyphomicrobiales</taxon>
        <taxon>Xanthobacteraceae</taxon>
        <taxon>Ancylobacter</taxon>
    </lineage>
</organism>
<comment type="caution">
    <text evidence="6">The sequence shown here is derived from an EMBL/GenBank/DDBJ whole genome shotgun (WGS) entry which is preliminary data.</text>
</comment>
<keyword evidence="3" id="KW-1133">Transmembrane helix</keyword>
<gene>
    <name evidence="6" type="ORF">FHS55_004585</name>
</gene>
<dbReference type="Proteomes" id="UP000533469">
    <property type="component" value="Unassembled WGS sequence"/>
</dbReference>